<gene>
    <name evidence="2" type="ORF">A3A97_03760</name>
</gene>
<evidence type="ECO:0000313" key="2">
    <source>
        <dbReference type="EMBL" id="OHA51068.1"/>
    </source>
</evidence>
<sequence>MVLLKNKILLLGFGAIIIVLAGGGYILWQKNIRAEQTLTETTQQPETQQKAEQINNSQSVFAVPDTSASAITSPPPSMDGINTHTESYGTGADPNIITLGPKVGGHPGWEPYRHKPGMSFEAYTDGSPVLAPFDMVLVGFRDTSTQLVSGETSAHSDDVKLFFESASPDWPGAYLTVYHLLTSPLLTGHTQRASNDLMAPPAQGYQIFWDGNYTISPTGNATSYGALIGYKVKRGELIGFAGTVPAPDNIGTHSFADFYFDVPDTSVNPNIQNGDVHLHLVQPGSFFYWKSYSPNADFPSGVLAYPFETDGYKLPAEQRDVNYKYTSKK</sequence>
<proteinExistence type="predicted"/>
<dbReference type="EMBL" id="MHSW01000027">
    <property type="protein sequence ID" value="OHA51068.1"/>
    <property type="molecule type" value="Genomic_DNA"/>
</dbReference>
<organism evidence="2 3">
    <name type="scientific">Candidatus Terrybacteria bacterium RIFCSPLOWO2_01_FULL_40_23</name>
    <dbReference type="NCBI Taxonomy" id="1802366"/>
    <lineage>
        <taxon>Bacteria</taxon>
        <taxon>Candidatus Terryibacteriota</taxon>
    </lineage>
</organism>
<evidence type="ECO:0000256" key="1">
    <source>
        <dbReference type="SAM" id="Phobius"/>
    </source>
</evidence>
<accession>A0A1G2PRW2</accession>
<reference evidence="2 3" key="1">
    <citation type="journal article" date="2016" name="Nat. Commun.">
        <title>Thousands of microbial genomes shed light on interconnected biogeochemical processes in an aquifer system.</title>
        <authorList>
            <person name="Anantharaman K."/>
            <person name="Brown C.T."/>
            <person name="Hug L.A."/>
            <person name="Sharon I."/>
            <person name="Castelle C.J."/>
            <person name="Probst A.J."/>
            <person name="Thomas B.C."/>
            <person name="Singh A."/>
            <person name="Wilkins M.J."/>
            <person name="Karaoz U."/>
            <person name="Brodie E.L."/>
            <person name="Williams K.H."/>
            <person name="Hubbard S.S."/>
            <person name="Banfield J.F."/>
        </authorList>
    </citation>
    <scope>NUCLEOTIDE SEQUENCE [LARGE SCALE GENOMIC DNA]</scope>
</reference>
<dbReference type="AlphaFoldDB" id="A0A1G2PRW2"/>
<name>A0A1G2PRW2_9BACT</name>
<dbReference type="Proteomes" id="UP000176951">
    <property type="component" value="Unassembled WGS sequence"/>
</dbReference>
<keyword evidence="1" id="KW-1133">Transmembrane helix</keyword>
<keyword evidence="1" id="KW-0472">Membrane</keyword>
<protein>
    <submittedName>
        <fullName evidence="2">Uncharacterized protein</fullName>
    </submittedName>
</protein>
<evidence type="ECO:0000313" key="3">
    <source>
        <dbReference type="Proteomes" id="UP000176951"/>
    </source>
</evidence>
<comment type="caution">
    <text evidence="2">The sequence shown here is derived from an EMBL/GenBank/DDBJ whole genome shotgun (WGS) entry which is preliminary data.</text>
</comment>
<keyword evidence="1" id="KW-0812">Transmembrane</keyword>
<feature type="transmembrane region" description="Helical" evidence="1">
    <location>
        <begin position="7"/>
        <end position="28"/>
    </location>
</feature>